<organism evidence="1 2">
    <name type="scientific">Talaromyces proteolyticus</name>
    <dbReference type="NCBI Taxonomy" id="1131652"/>
    <lineage>
        <taxon>Eukaryota</taxon>
        <taxon>Fungi</taxon>
        <taxon>Dikarya</taxon>
        <taxon>Ascomycota</taxon>
        <taxon>Pezizomycotina</taxon>
        <taxon>Eurotiomycetes</taxon>
        <taxon>Eurotiomycetidae</taxon>
        <taxon>Eurotiales</taxon>
        <taxon>Trichocomaceae</taxon>
        <taxon>Talaromyces</taxon>
        <taxon>Talaromyces sect. Bacilispori</taxon>
    </lineage>
</organism>
<dbReference type="RefSeq" id="XP_046068586.1">
    <property type="nucleotide sequence ID" value="XM_046216871.1"/>
</dbReference>
<dbReference type="Proteomes" id="UP001201262">
    <property type="component" value="Unassembled WGS sequence"/>
</dbReference>
<evidence type="ECO:0000313" key="1">
    <source>
        <dbReference type="EMBL" id="KAH8692713.1"/>
    </source>
</evidence>
<gene>
    <name evidence="1" type="ORF">BGW36DRAFT_385023</name>
</gene>
<evidence type="ECO:0008006" key="3">
    <source>
        <dbReference type="Google" id="ProtNLM"/>
    </source>
</evidence>
<dbReference type="GeneID" id="70247158"/>
<dbReference type="EMBL" id="JAJTJA010000010">
    <property type="protein sequence ID" value="KAH8692713.1"/>
    <property type="molecule type" value="Genomic_DNA"/>
</dbReference>
<dbReference type="InterPro" id="IPR032710">
    <property type="entry name" value="NTF2-like_dom_sf"/>
</dbReference>
<evidence type="ECO:0000313" key="2">
    <source>
        <dbReference type="Proteomes" id="UP001201262"/>
    </source>
</evidence>
<accession>A0AAD4KJV7</accession>
<keyword evidence="2" id="KW-1185">Reference proteome</keyword>
<dbReference type="SUPFAM" id="SSF54427">
    <property type="entry name" value="NTF2-like"/>
    <property type="match status" value="1"/>
</dbReference>
<reference evidence="1" key="1">
    <citation type="submission" date="2021-12" db="EMBL/GenBank/DDBJ databases">
        <title>Convergent genome expansion in fungi linked to evolution of root-endophyte symbiosis.</title>
        <authorList>
            <consortium name="DOE Joint Genome Institute"/>
            <person name="Ke Y.-H."/>
            <person name="Bonito G."/>
            <person name="Liao H.-L."/>
            <person name="Looney B."/>
            <person name="Rojas-Flechas A."/>
            <person name="Nash J."/>
            <person name="Hameed K."/>
            <person name="Schadt C."/>
            <person name="Martin F."/>
            <person name="Crous P.W."/>
            <person name="Miettinen O."/>
            <person name="Magnuson J.K."/>
            <person name="Labbe J."/>
            <person name="Jacobson D."/>
            <person name="Doktycz M.J."/>
            <person name="Veneault-Fourrey C."/>
            <person name="Kuo A."/>
            <person name="Mondo S."/>
            <person name="Calhoun S."/>
            <person name="Riley R."/>
            <person name="Ohm R."/>
            <person name="LaButti K."/>
            <person name="Andreopoulos B."/>
            <person name="Pangilinan J."/>
            <person name="Nolan M."/>
            <person name="Tritt A."/>
            <person name="Clum A."/>
            <person name="Lipzen A."/>
            <person name="Daum C."/>
            <person name="Barry K."/>
            <person name="Grigoriev I.V."/>
            <person name="Vilgalys R."/>
        </authorList>
    </citation>
    <scope>NUCLEOTIDE SEQUENCE</scope>
    <source>
        <strain evidence="1">PMI_201</strain>
    </source>
</reference>
<protein>
    <recommendedName>
        <fullName evidence="3">SnoaL-like domain-containing protein</fullName>
    </recommendedName>
</protein>
<dbReference type="Gene3D" id="3.10.450.50">
    <property type="match status" value="1"/>
</dbReference>
<dbReference type="AlphaFoldDB" id="A0AAD4KJV7"/>
<comment type="caution">
    <text evidence="1">The sequence shown here is derived from an EMBL/GenBank/DDBJ whole genome shotgun (WGS) entry which is preliminary data.</text>
</comment>
<sequence>MESSRVKIAKQFIDHFATLDTQILKTILSENYHHEFAPSSLNPPGPFNKQGFFEHHAGLDTVLAGFPVTAKEYIDSESSNSVTVWATSRAVFRDDAKDASISDWEYEGEYIFIFTFDPTGEKIVRTIEFLDSKATADKLMVLMKRARENKNKS</sequence>
<proteinExistence type="predicted"/>
<name>A0AAD4KJV7_9EURO</name>